<evidence type="ECO:0000259" key="5">
    <source>
        <dbReference type="Pfam" id="PF00155"/>
    </source>
</evidence>
<dbReference type="SUPFAM" id="SSF53383">
    <property type="entry name" value="PLP-dependent transferases"/>
    <property type="match status" value="1"/>
</dbReference>
<dbReference type="InterPro" id="IPR015422">
    <property type="entry name" value="PyrdxlP-dep_Trfase_small"/>
</dbReference>
<proteinExistence type="inferred from homology"/>
<comment type="similarity">
    <text evidence="4">Belongs to the class-I pyridoxal-phosphate-dependent aminotransferase family.</text>
</comment>
<dbReference type="Proteomes" id="UP000261032">
    <property type="component" value="Unassembled WGS sequence"/>
</dbReference>
<accession>A0A3E3EEC6</accession>
<sequence>MEFSKRMELFQESIFTILAKKAALRRENGKEVIDFSTGTPNIPPTKRIREVLANAALDPKNYVYAINDLPELIKAVIAWYKKRYEVILEDDEICSLLGSQEGLAHLAMTLINDSDIVLVPNPSYPIFKDGPLLANANIVDMPLKEENNYLIDFDKINPTIAKKAKFMIVSYPNNPTCAIANDKFYLRLIDFAKKYQIIVLHDNAYSELLFEGLGRSFLSYPGAKDVGIEFNSLSKTYGLAGARIGFAVGNKAIIEQIKTLKSNMDYGMFIPIQLAAIEAITGEQNCVIKTREAYQRRRDIFLKCAQEIGWNIKETKGTMFIWAKIPSLYQKSIDFVNDLFEQTGILFIPGSAFGSEGEGYIRIALIQDEEIIKKAFIKMKATNIFKN</sequence>
<dbReference type="PANTHER" id="PTHR42832">
    <property type="entry name" value="AMINO ACID AMINOTRANSFERASE"/>
    <property type="match status" value="1"/>
</dbReference>
<dbReference type="InterPro" id="IPR050881">
    <property type="entry name" value="LL-DAP_aminotransferase"/>
</dbReference>
<dbReference type="InterPro" id="IPR015421">
    <property type="entry name" value="PyrdxlP-dep_Trfase_major"/>
</dbReference>
<gene>
    <name evidence="6" type="ORF">DXB93_07045</name>
</gene>
<comment type="caution">
    <text evidence="6">The sequence shown here is derived from an EMBL/GenBank/DDBJ whole genome shotgun (WGS) entry which is preliminary data.</text>
</comment>
<dbReference type="GO" id="GO:0008483">
    <property type="term" value="F:transaminase activity"/>
    <property type="evidence" value="ECO:0007669"/>
    <property type="project" value="UniProtKB-KW"/>
</dbReference>
<reference evidence="6 7" key="1">
    <citation type="submission" date="2018-08" db="EMBL/GenBank/DDBJ databases">
        <title>A genome reference for cultivated species of the human gut microbiota.</title>
        <authorList>
            <person name="Zou Y."/>
            <person name="Xue W."/>
            <person name="Luo G."/>
        </authorList>
    </citation>
    <scope>NUCLEOTIDE SEQUENCE [LARGE SCALE GENOMIC DNA]</scope>
    <source>
        <strain evidence="6 7">OM06-4</strain>
    </source>
</reference>
<dbReference type="Pfam" id="PF00155">
    <property type="entry name" value="Aminotran_1_2"/>
    <property type="match status" value="1"/>
</dbReference>
<dbReference type="Gene3D" id="3.90.1150.10">
    <property type="entry name" value="Aspartate Aminotransferase, domain 1"/>
    <property type="match status" value="1"/>
</dbReference>
<dbReference type="InterPro" id="IPR004838">
    <property type="entry name" value="NHTrfase_class1_PyrdxlP-BS"/>
</dbReference>
<keyword evidence="2 4" id="KW-0032">Aminotransferase</keyword>
<comment type="cofactor">
    <cofactor evidence="1 4">
        <name>pyridoxal 5'-phosphate</name>
        <dbReference type="ChEBI" id="CHEBI:597326"/>
    </cofactor>
</comment>
<organism evidence="6 7">
    <name type="scientific">Thomasclavelia ramosa</name>
    <dbReference type="NCBI Taxonomy" id="1547"/>
    <lineage>
        <taxon>Bacteria</taxon>
        <taxon>Bacillati</taxon>
        <taxon>Bacillota</taxon>
        <taxon>Erysipelotrichia</taxon>
        <taxon>Erysipelotrichales</taxon>
        <taxon>Coprobacillaceae</taxon>
        <taxon>Thomasclavelia</taxon>
    </lineage>
</organism>
<dbReference type="EC" id="2.6.1.-" evidence="4"/>
<evidence type="ECO:0000256" key="3">
    <source>
        <dbReference type="ARBA" id="ARBA00022679"/>
    </source>
</evidence>
<dbReference type="Gene3D" id="3.40.640.10">
    <property type="entry name" value="Type I PLP-dependent aspartate aminotransferase-like (Major domain)"/>
    <property type="match status" value="1"/>
</dbReference>
<protein>
    <recommendedName>
        <fullName evidence="4">Aminotransferase</fullName>
        <ecNumber evidence="4">2.6.1.-</ecNumber>
    </recommendedName>
</protein>
<keyword evidence="3 4" id="KW-0808">Transferase</keyword>
<evidence type="ECO:0000313" key="6">
    <source>
        <dbReference type="EMBL" id="RGD86149.1"/>
    </source>
</evidence>
<dbReference type="RefSeq" id="WP_117581117.1">
    <property type="nucleotide sequence ID" value="NZ_QUSL01000008.1"/>
</dbReference>
<dbReference type="GO" id="GO:0030170">
    <property type="term" value="F:pyridoxal phosphate binding"/>
    <property type="evidence" value="ECO:0007669"/>
    <property type="project" value="InterPro"/>
</dbReference>
<dbReference type="EMBL" id="QUSL01000008">
    <property type="protein sequence ID" value="RGD86149.1"/>
    <property type="molecule type" value="Genomic_DNA"/>
</dbReference>
<evidence type="ECO:0000256" key="2">
    <source>
        <dbReference type="ARBA" id="ARBA00022576"/>
    </source>
</evidence>
<dbReference type="CDD" id="cd00609">
    <property type="entry name" value="AAT_like"/>
    <property type="match status" value="1"/>
</dbReference>
<evidence type="ECO:0000256" key="4">
    <source>
        <dbReference type="RuleBase" id="RU000481"/>
    </source>
</evidence>
<dbReference type="AlphaFoldDB" id="A0A3E3EEC6"/>
<dbReference type="InterPro" id="IPR004839">
    <property type="entry name" value="Aminotransferase_I/II_large"/>
</dbReference>
<dbReference type="PROSITE" id="PS00105">
    <property type="entry name" value="AA_TRANSFER_CLASS_1"/>
    <property type="match status" value="1"/>
</dbReference>
<feature type="domain" description="Aminotransferase class I/classII large" evidence="5">
    <location>
        <begin position="31"/>
        <end position="371"/>
    </location>
</feature>
<evidence type="ECO:0000256" key="1">
    <source>
        <dbReference type="ARBA" id="ARBA00001933"/>
    </source>
</evidence>
<dbReference type="PANTHER" id="PTHR42832:SF3">
    <property type="entry name" value="L-GLUTAMINE--4-(METHYLSULFANYL)-2-OXOBUTANOATE AMINOTRANSFERASE"/>
    <property type="match status" value="1"/>
</dbReference>
<name>A0A3E3EEC6_9FIRM</name>
<dbReference type="InterPro" id="IPR015424">
    <property type="entry name" value="PyrdxlP-dep_Trfase"/>
</dbReference>
<evidence type="ECO:0000313" key="7">
    <source>
        <dbReference type="Proteomes" id="UP000261032"/>
    </source>
</evidence>